<accession>A0A9P8VLJ8</accession>
<dbReference type="AlphaFoldDB" id="A0A9P8VLJ8"/>
<proteinExistence type="predicted"/>
<dbReference type="Proteomes" id="UP000770015">
    <property type="component" value="Unassembled WGS sequence"/>
</dbReference>
<keyword evidence="2" id="KW-1133">Transmembrane helix</keyword>
<protein>
    <submittedName>
        <fullName evidence="3">Uncharacterized protein</fullName>
    </submittedName>
</protein>
<evidence type="ECO:0000313" key="4">
    <source>
        <dbReference type="Proteomes" id="UP000770015"/>
    </source>
</evidence>
<dbReference type="EMBL" id="JAGSXJ010000002">
    <property type="protein sequence ID" value="KAH6695391.1"/>
    <property type="molecule type" value="Genomic_DNA"/>
</dbReference>
<organism evidence="3 4">
    <name type="scientific">Plectosphaerella plurivora</name>
    <dbReference type="NCBI Taxonomy" id="936078"/>
    <lineage>
        <taxon>Eukaryota</taxon>
        <taxon>Fungi</taxon>
        <taxon>Dikarya</taxon>
        <taxon>Ascomycota</taxon>
        <taxon>Pezizomycotina</taxon>
        <taxon>Sordariomycetes</taxon>
        <taxon>Hypocreomycetidae</taxon>
        <taxon>Glomerellales</taxon>
        <taxon>Plectosphaerellaceae</taxon>
        <taxon>Plectosphaerella</taxon>
    </lineage>
</organism>
<dbReference type="CDD" id="cd12087">
    <property type="entry name" value="TM_EGFR-like"/>
    <property type="match status" value="1"/>
</dbReference>
<evidence type="ECO:0000256" key="1">
    <source>
        <dbReference type="SAM" id="MobiDB-lite"/>
    </source>
</evidence>
<feature type="region of interest" description="Disordered" evidence="1">
    <location>
        <begin position="129"/>
        <end position="163"/>
    </location>
</feature>
<gene>
    <name evidence="3" type="ORF">F5X68DRAFT_258041</name>
</gene>
<feature type="compositionally biased region" description="Low complexity" evidence="1">
    <location>
        <begin position="129"/>
        <end position="156"/>
    </location>
</feature>
<feature type="region of interest" description="Disordered" evidence="1">
    <location>
        <begin position="205"/>
        <end position="294"/>
    </location>
</feature>
<name>A0A9P8VLJ8_9PEZI</name>
<keyword evidence="4" id="KW-1185">Reference proteome</keyword>
<evidence type="ECO:0000256" key="2">
    <source>
        <dbReference type="SAM" id="Phobius"/>
    </source>
</evidence>
<keyword evidence="2" id="KW-0812">Transmembrane</keyword>
<comment type="caution">
    <text evidence="3">The sequence shown here is derived from an EMBL/GenBank/DDBJ whole genome shotgun (WGS) entry which is preliminary data.</text>
</comment>
<feature type="compositionally biased region" description="Polar residues" evidence="1">
    <location>
        <begin position="250"/>
        <end position="272"/>
    </location>
</feature>
<feature type="transmembrane region" description="Helical" evidence="2">
    <location>
        <begin position="171"/>
        <end position="194"/>
    </location>
</feature>
<keyword evidence="2" id="KW-0472">Membrane</keyword>
<dbReference type="OrthoDB" id="3557178at2759"/>
<evidence type="ECO:0000313" key="3">
    <source>
        <dbReference type="EMBL" id="KAH6695391.1"/>
    </source>
</evidence>
<sequence>MSDFTNAELRSSQETSSEFVGWHVGQRTSPFRCNTGGEFTTSADGVAGCCYSSNLVSDGGCGVATDCAGTGIFYNDGTRRSCANETECQVIDLFENYVPGSLPDSSFRLAFCRSTTWDRRTMYMRIGEATATSSSESSATEPSTNSAPNPTSSDDASSVEEEVPSSGASKAWIAGAVIGPLFLIALVVLGIWWYKRRSKAKAAAVSGQHLPGGGPTHSEAKHHSQQPIAPGYEQQPYMYDPHYQGDPRWSGTTGSPPLSASPYQPAMQQNGQWAELGANRPTAPPVELPTQQPR</sequence>
<reference evidence="3" key="1">
    <citation type="journal article" date="2021" name="Nat. Commun.">
        <title>Genetic determinants of endophytism in the Arabidopsis root mycobiome.</title>
        <authorList>
            <person name="Mesny F."/>
            <person name="Miyauchi S."/>
            <person name="Thiergart T."/>
            <person name="Pickel B."/>
            <person name="Atanasova L."/>
            <person name="Karlsson M."/>
            <person name="Huettel B."/>
            <person name="Barry K.W."/>
            <person name="Haridas S."/>
            <person name="Chen C."/>
            <person name="Bauer D."/>
            <person name="Andreopoulos W."/>
            <person name="Pangilinan J."/>
            <person name="LaButti K."/>
            <person name="Riley R."/>
            <person name="Lipzen A."/>
            <person name="Clum A."/>
            <person name="Drula E."/>
            <person name="Henrissat B."/>
            <person name="Kohler A."/>
            <person name="Grigoriev I.V."/>
            <person name="Martin F.M."/>
            <person name="Hacquard S."/>
        </authorList>
    </citation>
    <scope>NUCLEOTIDE SEQUENCE</scope>
    <source>
        <strain evidence="3">MPI-SDFR-AT-0117</strain>
    </source>
</reference>